<keyword evidence="3" id="KW-1185">Reference proteome</keyword>
<reference evidence="2" key="1">
    <citation type="submission" date="2022-07" db="EMBL/GenBank/DDBJ databases">
        <title>The genome of Lyophyllum shimeji provides insight into the initial evolution of ectomycorrhizal fungal genome.</title>
        <authorList>
            <person name="Kobayashi Y."/>
            <person name="Shibata T."/>
            <person name="Hirakawa H."/>
            <person name="Shigenobu S."/>
            <person name="Nishiyama T."/>
            <person name="Yamada A."/>
            <person name="Hasebe M."/>
            <person name="Kawaguchi M."/>
        </authorList>
    </citation>
    <scope>NUCLEOTIDE SEQUENCE</scope>
    <source>
        <strain evidence="2">AT787</strain>
    </source>
</reference>
<dbReference type="OrthoDB" id="3034830at2759"/>
<evidence type="ECO:0000313" key="3">
    <source>
        <dbReference type="Proteomes" id="UP001063166"/>
    </source>
</evidence>
<dbReference type="EMBL" id="BRPK01000008">
    <property type="protein sequence ID" value="GLB40754.1"/>
    <property type="molecule type" value="Genomic_DNA"/>
</dbReference>
<sequence length="243" mass="27554">MHIADVNIQVLVCSRVYPPQSSHRSCLHVLTMAQATPDLKAVSALFNDCIAMVRSRPAENLDSAAEEWLKDARYQIMKEIERSYRELANNTNDPLNVPHWAIDPSEPLIIFSKEHSRVLDGYRTTFKEEFAKLMTECGFTAEVKSFHHRQGTMYSIRIRFPAATATHEPESESQSLKPFEALPKFAATVLRIEQVMEESQAVAGQQEKTEVESITTKQGSKRGRPTRKAAPKGGSRRSQRIRR</sequence>
<evidence type="ECO:0000313" key="2">
    <source>
        <dbReference type="EMBL" id="GLB40754.1"/>
    </source>
</evidence>
<evidence type="ECO:0000256" key="1">
    <source>
        <dbReference type="SAM" id="MobiDB-lite"/>
    </source>
</evidence>
<organism evidence="2 3">
    <name type="scientific">Lyophyllum shimeji</name>
    <name type="common">Hon-shimeji</name>
    <name type="synonym">Tricholoma shimeji</name>
    <dbReference type="NCBI Taxonomy" id="47721"/>
    <lineage>
        <taxon>Eukaryota</taxon>
        <taxon>Fungi</taxon>
        <taxon>Dikarya</taxon>
        <taxon>Basidiomycota</taxon>
        <taxon>Agaricomycotina</taxon>
        <taxon>Agaricomycetes</taxon>
        <taxon>Agaricomycetidae</taxon>
        <taxon>Agaricales</taxon>
        <taxon>Tricholomatineae</taxon>
        <taxon>Lyophyllaceae</taxon>
        <taxon>Lyophyllum</taxon>
    </lineage>
</organism>
<proteinExistence type="predicted"/>
<accession>A0A9P3PSK3</accession>
<gene>
    <name evidence="2" type="ORF">LshimejAT787_0806250</name>
</gene>
<dbReference type="Proteomes" id="UP001063166">
    <property type="component" value="Unassembled WGS sequence"/>
</dbReference>
<protein>
    <submittedName>
        <fullName evidence="2">Uncharacterized protein</fullName>
    </submittedName>
</protein>
<feature type="compositionally biased region" description="Basic residues" evidence="1">
    <location>
        <begin position="219"/>
        <end position="243"/>
    </location>
</feature>
<dbReference type="AlphaFoldDB" id="A0A9P3PSK3"/>
<comment type="caution">
    <text evidence="2">The sequence shown here is derived from an EMBL/GenBank/DDBJ whole genome shotgun (WGS) entry which is preliminary data.</text>
</comment>
<feature type="region of interest" description="Disordered" evidence="1">
    <location>
        <begin position="199"/>
        <end position="243"/>
    </location>
</feature>
<name>A0A9P3PSK3_LYOSH</name>